<dbReference type="Pfam" id="PF00908">
    <property type="entry name" value="dTDP_sugar_isom"/>
    <property type="match status" value="1"/>
</dbReference>
<name>A0A2H0VIV1_9BACT</name>
<dbReference type="Proteomes" id="UP000231466">
    <property type="component" value="Unassembled WGS sequence"/>
</dbReference>
<dbReference type="GO" id="GO:0005829">
    <property type="term" value="C:cytosol"/>
    <property type="evidence" value="ECO:0007669"/>
    <property type="project" value="TreeGrafter"/>
</dbReference>
<dbReference type="Gene3D" id="2.60.120.10">
    <property type="entry name" value="Jelly Rolls"/>
    <property type="match status" value="1"/>
</dbReference>
<gene>
    <name evidence="3" type="ORF">COT89_00845</name>
</gene>
<dbReference type="PANTHER" id="PTHR21047">
    <property type="entry name" value="DTDP-6-DEOXY-D-GLUCOSE-3,5 EPIMERASE"/>
    <property type="match status" value="1"/>
</dbReference>
<evidence type="ECO:0000313" key="4">
    <source>
        <dbReference type="Proteomes" id="UP000231466"/>
    </source>
</evidence>
<dbReference type="PANTHER" id="PTHR21047:SF2">
    <property type="entry name" value="THYMIDINE DIPHOSPHO-4-KETO-RHAMNOSE 3,5-EPIMERASE"/>
    <property type="match status" value="1"/>
</dbReference>
<dbReference type="InterPro" id="IPR014710">
    <property type="entry name" value="RmlC-like_jellyroll"/>
</dbReference>
<feature type="active site" description="Proton donor" evidence="1">
    <location>
        <position position="138"/>
    </location>
</feature>
<dbReference type="AlphaFoldDB" id="A0A2H0VIV1"/>
<accession>A0A2H0VIV1</accession>
<comment type="caution">
    <text evidence="3">The sequence shown here is derived from an EMBL/GenBank/DDBJ whole genome shotgun (WGS) entry which is preliminary data.</text>
</comment>
<dbReference type="SUPFAM" id="SSF51182">
    <property type="entry name" value="RmlC-like cupins"/>
    <property type="match status" value="1"/>
</dbReference>
<evidence type="ECO:0000256" key="1">
    <source>
        <dbReference type="PIRSR" id="PIRSR600888-1"/>
    </source>
</evidence>
<reference evidence="4" key="1">
    <citation type="submission" date="2017-09" db="EMBL/GenBank/DDBJ databases">
        <title>Depth-based differentiation of microbial function through sediment-hosted aquifers and enrichment of novel symbionts in the deep terrestrial subsurface.</title>
        <authorList>
            <person name="Probst A.J."/>
            <person name="Ladd B."/>
            <person name="Jarett J.K."/>
            <person name="Geller-Mcgrath D.E."/>
            <person name="Sieber C.M.K."/>
            <person name="Emerson J.B."/>
            <person name="Anantharaman K."/>
            <person name="Thomas B.C."/>
            <person name="Malmstrom R."/>
            <person name="Stieglmeier M."/>
            <person name="Klingl A."/>
            <person name="Woyke T."/>
            <person name="Ryan C.M."/>
            <person name="Banfield J.F."/>
        </authorList>
    </citation>
    <scope>NUCLEOTIDE SEQUENCE [LARGE SCALE GENOMIC DNA]</scope>
</reference>
<dbReference type="GO" id="GO:0000271">
    <property type="term" value="P:polysaccharide biosynthetic process"/>
    <property type="evidence" value="ECO:0007669"/>
    <property type="project" value="TreeGrafter"/>
</dbReference>
<evidence type="ECO:0000313" key="3">
    <source>
        <dbReference type="EMBL" id="PIR98240.1"/>
    </source>
</evidence>
<feature type="site" description="Participates in a stacking interaction with the thymidine ring of dTDP-4-oxo-6-deoxyglucose" evidence="2">
    <location>
        <position position="144"/>
    </location>
</feature>
<proteinExistence type="predicted"/>
<organism evidence="3 4">
    <name type="scientific">Candidatus Colwellbacteria bacterium CG10_big_fil_rev_8_21_14_0_10_42_22</name>
    <dbReference type="NCBI Taxonomy" id="1974540"/>
    <lineage>
        <taxon>Bacteria</taxon>
        <taxon>Candidatus Colwelliibacteriota</taxon>
    </lineage>
</organism>
<dbReference type="InterPro" id="IPR000888">
    <property type="entry name" value="RmlC-like"/>
</dbReference>
<dbReference type="GO" id="GO:0008830">
    <property type="term" value="F:dTDP-4-dehydrorhamnose 3,5-epimerase activity"/>
    <property type="evidence" value="ECO:0007669"/>
    <property type="project" value="InterPro"/>
</dbReference>
<dbReference type="CDD" id="cd00438">
    <property type="entry name" value="cupin_RmlC"/>
    <property type="match status" value="1"/>
</dbReference>
<protein>
    <submittedName>
        <fullName evidence="3">dTDP-4-keto-6-deoxy-D-glucose epimerase</fullName>
    </submittedName>
</protein>
<evidence type="ECO:0000256" key="2">
    <source>
        <dbReference type="PIRSR" id="PIRSR600888-3"/>
    </source>
</evidence>
<sequence>MDMKVEKTSLEGVLLVKPELVIDGRGEFFEDLRGSFFETYNESKYKDHDIKIHFVEDDISVSKKNVLRGIHGDDKTWKLVSCVHGKVFFVVVNCNKESSGFGRWESFDLNEENRWKILVPPMYGNGYLALTDKVIFQYKQSSHYNPDGQFRYKWDDPEFGIDWPVENPILSSRDADEKYINTE</sequence>
<feature type="active site" description="Proton acceptor" evidence="1">
    <location>
        <position position="71"/>
    </location>
</feature>
<dbReference type="EMBL" id="PFAH01000002">
    <property type="protein sequence ID" value="PIR98240.1"/>
    <property type="molecule type" value="Genomic_DNA"/>
</dbReference>
<dbReference type="InterPro" id="IPR011051">
    <property type="entry name" value="RmlC_Cupin_sf"/>
</dbReference>